<protein>
    <submittedName>
        <fullName evidence="1">Uncharacterized protein</fullName>
    </submittedName>
</protein>
<comment type="caution">
    <text evidence="1">The sequence shown here is derived from an EMBL/GenBank/DDBJ whole genome shotgun (WGS) entry which is preliminary data.</text>
</comment>
<dbReference type="Proteomes" id="UP001241377">
    <property type="component" value="Unassembled WGS sequence"/>
</dbReference>
<reference evidence="1" key="1">
    <citation type="submission" date="2023-04" db="EMBL/GenBank/DDBJ databases">
        <title>Draft Genome sequencing of Naganishia species isolated from polar environments using Oxford Nanopore Technology.</title>
        <authorList>
            <person name="Leo P."/>
            <person name="Venkateswaran K."/>
        </authorList>
    </citation>
    <scope>NUCLEOTIDE SEQUENCE</scope>
    <source>
        <strain evidence="1">MNA-CCFEE 5261</strain>
    </source>
</reference>
<organism evidence="1 2">
    <name type="scientific">Naganishia cerealis</name>
    <dbReference type="NCBI Taxonomy" id="610337"/>
    <lineage>
        <taxon>Eukaryota</taxon>
        <taxon>Fungi</taxon>
        <taxon>Dikarya</taxon>
        <taxon>Basidiomycota</taxon>
        <taxon>Agaricomycotina</taxon>
        <taxon>Tremellomycetes</taxon>
        <taxon>Filobasidiales</taxon>
        <taxon>Filobasidiaceae</taxon>
        <taxon>Naganishia</taxon>
    </lineage>
</organism>
<keyword evidence="2" id="KW-1185">Reference proteome</keyword>
<proteinExistence type="predicted"/>
<evidence type="ECO:0000313" key="1">
    <source>
        <dbReference type="EMBL" id="KAJ9107934.1"/>
    </source>
</evidence>
<gene>
    <name evidence="1" type="ORF">QFC19_002677</name>
</gene>
<dbReference type="EMBL" id="JASBWR010000023">
    <property type="protein sequence ID" value="KAJ9107934.1"/>
    <property type="molecule type" value="Genomic_DNA"/>
</dbReference>
<sequence>MVCAHKLITIYYLLGYEADSNFSTGPTIGASDLIQHINGRLSNCPDMKFVLIGYSQGAMVTGRLLSSELFQRILTPAFSVTAENNSQLPRNAVVATILYGK</sequence>
<evidence type="ECO:0000313" key="2">
    <source>
        <dbReference type="Proteomes" id="UP001241377"/>
    </source>
</evidence>
<accession>A0ACC2W848</accession>
<name>A0ACC2W848_9TREE</name>